<organism evidence="4 5">
    <name type="scientific">Cymbomonas tetramitiformis</name>
    <dbReference type="NCBI Taxonomy" id="36881"/>
    <lineage>
        <taxon>Eukaryota</taxon>
        <taxon>Viridiplantae</taxon>
        <taxon>Chlorophyta</taxon>
        <taxon>Pyramimonadophyceae</taxon>
        <taxon>Pyramimonadales</taxon>
        <taxon>Pyramimonadaceae</taxon>
        <taxon>Cymbomonas</taxon>
    </lineage>
</organism>
<dbReference type="GO" id="GO:0008270">
    <property type="term" value="F:zinc ion binding"/>
    <property type="evidence" value="ECO:0007669"/>
    <property type="project" value="UniProtKB-KW"/>
</dbReference>
<name>A0AAE0KXZ6_9CHLO</name>
<reference evidence="4 5" key="1">
    <citation type="journal article" date="2015" name="Genome Biol. Evol.">
        <title>Comparative Genomics of a Bacterivorous Green Alga Reveals Evolutionary Causalities and Consequences of Phago-Mixotrophic Mode of Nutrition.</title>
        <authorList>
            <person name="Burns J.A."/>
            <person name="Paasch A."/>
            <person name="Narechania A."/>
            <person name="Kim E."/>
        </authorList>
    </citation>
    <scope>NUCLEOTIDE SEQUENCE [LARGE SCALE GENOMIC DNA]</scope>
    <source>
        <strain evidence="4 5">PLY_AMNH</strain>
    </source>
</reference>
<dbReference type="GO" id="GO:0005930">
    <property type="term" value="C:axoneme"/>
    <property type="evidence" value="ECO:0007669"/>
    <property type="project" value="UniProtKB-SubCell"/>
</dbReference>
<keyword evidence="3" id="KW-0862">Zinc</keyword>
<protein>
    <submittedName>
        <fullName evidence="4">Uncharacterized protein</fullName>
    </submittedName>
</protein>
<dbReference type="Proteomes" id="UP001190700">
    <property type="component" value="Unassembled WGS sequence"/>
</dbReference>
<evidence type="ECO:0000313" key="5">
    <source>
        <dbReference type="Proteomes" id="UP001190700"/>
    </source>
</evidence>
<dbReference type="SUPFAM" id="SSF52540">
    <property type="entry name" value="P-loop containing nucleoside triphosphate hydrolases"/>
    <property type="match status" value="1"/>
</dbReference>
<comment type="subcellular location">
    <subcellularLocation>
        <location evidence="1">Cytoplasm</location>
        <location evidence="1">Cytoskeleton</location>
        <location evidence="1">Cilium axoneme</location>
    </subcellularLocation>
</comment>
<dbReference type="Gene3D" id="3.80.10.10">
    <property type="entry name" value="Ribonuclease Inhibitor"/>
    <property type="match status" value="1"/>
</dbReference>
<evidence type="ECO:0000313" key="4">
    <source>
        <dbReference type="EMBL" id="KAK3264901.1"/>
    </source>
</evidence>
<dbReference type="InterPro" id="IPR027417">
    <property type="entry name" value="P-loop_NTPase"/>
</dbReference>
<dbReference type="InterPro" id="IPR032675">
    <property type="entry name" value="LRR_dom_sf"/>
</dbReference>
<feature type="non-terminal residue" evidence="4">
    <location>
        <position position="1"/>
    </location>
</feature>
<dbReference type="Gene3D" id="3.40.50.300">
    <property type="entry name" value="P-loop containing nucleotide triphosphate hydrolases"/>
    <property type="match status" value="1"/>
</dbReference>
<keyword evidence="2" id="KW-0479">Metal-binding</keyword>
<dbReference type="SUPFAM" id="SSF57903">
    <property type="entry name" value="FYVE/PHD zinc finger"/>
    <property type="match status" value="1"/>
</dbReference>
<dbReference type="Pfam" id="PF08477">
    <property type="entry name" value="Roc"/>
    <property type="match status" value="1"/>
</dbReference>
<dbReference type="InterPro" id="IPR011011">
    <property type="entry name" value="Znf_FYVE_PHD"/>
</dbReference>
<dbReference type="EMBL" id="LGRX02014281">
    <property type="protein sequence ID" value="KAK3264901.1"/>
    <property type="molecule type" value="Genomic_DNA"/>
</dbReference>
<keyword evidence="5" id="KW-1185">Reference proteome</keyword>
<sequence>LAVLSAAVNNLQQLQVLLLADNDLMTLPILGKLQALRRLDLQGNENLHRPFAELAAHGVQTLVSFFRGNRGAGTVVASCRVCMMVLGQSACGKSSLVRSLQHGRAQPAAAYDRTAGWERTELVLPIRANSSVTKQARISVLDCSGEAVYASLQTAAAVPGALVLLTFDISDDRWDDVEPKAGKAWMLLRDAVLTWLQTLQCCHKHCPVLLVGTKRDKVFTNATLERRRRFVWRNVKQLCGEEMASNAGMEFDIPDRLTEVPDSMLHELQGIQVLGCHLASSKSYKGIPEVHAALGEAFAGDTVLPQFGELLECTLMEARILQHNLQGGEPYMDWAFFVEEYKAACEGMEDIPGGAMSAEAVARWLHKHLAVTRLAGNGLEPAGVFVAPELALPALISVVRHCPASGTADEHRAHVARFSAPLATKYCAGGGDGEEGCQTDLSSLLERRLVCDSCYLSFCSQHIGAKANAILPETGTQVKWRVCGSCTGLLAEAWWRALATAGPMLQSSLATADPGEAQGIALTELQSQGMLTPWLVDLLWRRLRLDHDQQQELYAALKDSRVLLPSWKSELMMVPWMLPARRPEALQALQPESLPSGSVQMGCMLLYPFTPVDLVARILAAMWQLANTRRIPLPERYFWGNGAALAAPEGLVLVQLLPPPDMSTEQALQIRLRLPAASSRAQVDAAWELLWALHDIVDAVGQSYTRLPKAATWGFCPFCSNEFEHREVETSATTAAKSAHSISAESAISTKSEDEPTSLSEAAVSITVDEQAHIAVSITVDERRTLPSEAASSSTAAEAVPVALAEDALVDSAEAARCVTTEFKPIDRAKTSGSIITKDKTSSPLENSPPSYKLLAAGCKRSCFTAGR</sequence>
<dbReference type="AlphaFoldDB" id="A0AAE0KXZ6"/>
<evidence type="ECO:0000256" key="2">
    <source>
        <dbReference type="ARBA" id="ARBA00022771"/>
    </source>
</evidence>
<comment type="caution">
    <text evidence="4">The sequence shown here is derived from an EMBL/GenBank/DDBJ whole genome shotgun (WGS) entry which is preliminary data.</text>
</comment>
<gene>
    <name evidence="4" type="ORF">CYMTET_26385</name>
</gene>
<proteinExistence type="predicted"/>
<evidence type="ECO:0000256" key="1">
    <source>
        <dbReference type="ARBA" id="ARBA00004430"/>
    </source>
</evidence>
<evidence type="ECO:0000256" key="3">
    <source>
        <dbReference type="ARBA" id="ARBA00022833"/>
    </source>
</evidence>
<keyword evidence="2" id="KW-0863">Zinc-finger</keyword>
<dbReference type="SUPFAM" id="SSF52075">
    <property type="entry name" value="Outer arm dynein light chain 1"/>
    <property type="match status" value="1"/>
</dbReference>
<accession>A0AAE0KXZ6</accession>